<organism evidence="5">
    <name type="scientific">hydrothermal vent metagenome</name>
    <dbReference type="NCBI Taxonomy" id="652676"/>
    <lineage>
        <taxon>unclassified sequences</taxon>
        <taxon>metagenomes</taxon>
        <taxon>ecological metagenomes</taxon>
    </lineage>
</organism>
<dbReference type="Gene3D" id="1.10.10.60">
    <property type="entry name" value="Homeodomain-like"/>
    <property type="match status" value="1"/>
</dbReference>
<accession>A0A3B1AJM5</accession>
<dbReference type="PANTHER" id="PTHR47918">
    <property type="entry name" value="DNA-BINDING PROTEIN FIS"/>
    <property type="match status" value="1"/>
</dbReference>
<dbReference type="PANTHER" id="PTHR47918:SF1">
    <property type="entry name" value="DNA-BINDING PROTEIN FIS"/>
    <property type="match status" value="1"/>
</dbReference>
<name>A0A3B1AJM5_9ZZZZ</name>
<dbReference type="InterPro" id="IPR009057">
    <property type="entry name" value="Homeodomain-like_sf"/>
</dbReference>
<evidence type="ECO:0000259" key="4">
    <source>
        <dbReference type="Pfam" id="PF02954"/>
    </source>
</evidence>
<dbReference type="PRINTS" id="PR01591">
    <property type="entry name" value="DNABINDNGFIS"/>
</dbReference>
<dbReference type="InterPro" id="IPR005412">
    <property type="entry name" value="Fis_DNA-bd"/>
</dbReference>
<sequence>MNIKFIPPNEQDLKPILSDYTGVIPLRDQVRGAMQNYFQHLDGFSSANLYQMVLSEVEPPLLETVLEYTRGNQSRAAILLGISRSTLRKKLAIYGLDK</sequence>
<dbReference type="GO" id="GO:0006355">
    <property type="term" value="P:regulation of DNA-templated transcription"/>
    <property type="evidence" value="ECO:0007669"/>
    <property type="project" value="InterPro"/>
</dbReference>
<proteinExistence type="inferred from homology"/>
<dbReference type="SUPFAM" id="SSF46689">
    <property type="entry name" value="Homeodomain-like"/>
    <property type="match status" value="1"/>
</dbReference>
<dbReference type="EMBL" id="UOFX01000011">
    <property type="protein sequence ID" value="VAX06126.1"/>
    <property type="molecule type" value="Genomic_DNA"/>
</dbReference>
<dbReference type="AlphaFoldDB" id="A0A3B1AJM5"/>
<protein>
    <recommendedName>
        <fullName evidence="3">Putative Fis-like DNA-binding protein</fullName>
    </recommendedName>
</protein>
<evidence type="ECO:0000313" key="5">
    <source>
        <dbReference type="EMBL" id="VAX06126.1"/>
    </source>
</evidence>
<evidence type="ECO:0000256" key="1">
    <source>
        <dbReference type="ARBA" id="ARBA00008559"/>
    </source>
</evidence>
<dbReference type="InterPro" id="IPR002197">
    <property type="entry name" value="HTH_Fis"/>
</dbReference>
<evidence type="ECO:0000256" key="2">
    <source>
        <dbReference type="ARBA" id="ARBA00023125"/>
    </source>
</evidence>
<dbReference type="NCBIfam" id="NF001659">
    <property type="entry name" value="PRK00430.1"/>
    <property type="match status" value="1"/>
</dbReference>
<comment type="similarity">
    <text evidence="1">Belongs to the transcriptional regulatory Fis family.</text>
</comment>
<evidence type="ECO:0000256" key="3">
    <source>
        <dbReference type="ARBA" id="ARBA00029540"/>
    </source>
</evidence>
<dbReference type="PRINTS" id="PR01590">
    <property type="entry name" value="HTHFIS"/>
</dbReference>
<dbReference type="GO" id="GO:0043565">
    <property type="term" value="F:sequence-specific DNA binding"/>
    <property type="evidence" value="ECO:0007669"/>
    <property type="project" value="InterPro"/>
</dbReference>
<reference evidence="5" key="1">
    <citation type="submission" date="2018-06" db="EMBL/GenBank/DDBJ databases">
        <authorList>
            <person name="Zhirakovskaya E."/>
        </authorList>
    </citation>
    <scope>NUCLEOTIDE SEQUENCE</scope>
</reference>
<keyword evidence="2 5" id="KW-0238">DNA-binding</keyword>
<feature type="domain" description="DNA binding HTH" evidence="4">
    <location>
        <begin position="54"/>
        <end position="92"/>
    </location>
</feature>
<gene>
    <name evidence="5" type="ORF">MNBD_GAMMA26-934</name>
</gene>
<dbReference type="Pfam" id="PF02954">
    <property type="entry name" value="HTH_8"/>
    <property type="match status" value="1"/>
</dbReference>
<dbReference type="InterPro" id="IPR050207">
    <property type="entry name" value="Trans_regulatory_Fis"/>
</dbReference>